<reference evidence="1 2" key="1">
    <citation type="journal article" date="2009" name="J. Bacteriol.">
        <title>The genome of Burkholderia cenocepacia J2315, an epidemic pathogen of cystic fibrosis patients.</title>
        <authorList>
            <person name="Holden M.T."/>
            <person name="Seth-Smith H.M."/>
            <person name="Crossman L.C."/>
            <person name="Sebaihia M."/>
            <person name="Bentley S.D."/>
            <person name="Cerdeno-Tarraga A.M."/>
            <person name="Thomson N.R."/>
            <person name="Bason N."/>
            <person name="Quail M.A."/>
            <person name="Sharp S."/>
            <person name="Cherevach I."/>
            <person name="Churcher C."/>
            <person name="Goodhead I."/>
            <person name="Hauser H."/>
            <person name="Holroyd N."/>
            <person name="Mungall K."/>
            <person name="Scott P."/>
            <person name="Walker D."/>
            <person name="White B."/>
            <person name="Rose H."/>
            <person name="Iversen P."/>
            <person name="Mil-Homens D."/>
            <person name="Rocha E.P."/>
            <person name="Fialho A.M."/>
            <person name="Baldwin A."/>
            <person name="Dowson C."/>
            <person name="Barrell B.G."/>
            <person name="Govan J.R."/>
            <person name="Vandamme P."/>
            <person name="Hart C.A."/>
            <person name="Mahenthiralingam E."/>
            <person name="Parkhill J."/>
        </authorList>
    </citation>
    <scope>NUCLEOTIDE SEQUENCE [LARGE SCALE GENOMIC DNA]</scope>
    <source>
        <strain evidence="2">ATCC BAA-245 / DSM 16553 / LMG 16656 / NCTC 13227 / J2315 / CF5610</strain>
    </source>
</reference>
<accession>B4EBK0</accession>
<organism evidence="1 2">
    <name type="scientific">Burkholderia cenocepacia (strain ATCC BAA-245 / DSM 16553 / LMG 16656 / NCTC 13227 / J2315 / CF5610)</name>
    <name type="common">Burkholderia cepacia (strain J2315)</name>
    <dbReference type="NCBI Taxonomy" id="216591"/>
    <lineage>
        <taxon>Bacteria</taxon>
        <taxon>Pseudomonadati</taxon>
        <taxon>Pseudomonadota</taxon>
        <taxon>Betaproteobacteria</taxon>
        <taxon>Burkholderiales</taxon>
        <taxon>Burkholderiaceae</taxon>
        <taxon>Burkholderia</taxon>
        <taxon>Burkholderia cepacia complex</taxon>
    </lineage>
</organism>
<dbReference type="SUPFAM" id="SSF50494">
    <property type="entry name" value="Trypsin-like serine proteases"/>
    <property type="match status" value="1"/>
</dbReference>
<name>B4EBK0_BURCJ</name>
<evidence type="ECO:0000313" key="2">
    <source>
        <dbReference type="Proteomes" id="UP000001035"/>
    </source>
</evidence>
<gene>
    <name evidence="1" type="ORF">BCAL1972</name>
</gene>
<protein>
    <recommendedName>
        <fullName evidence="3">Peptidase S1 domain-containing protein</fullName>
    </recommendedName>
</protein>
<dbReference type="Proteomes" id="UP000001035">
    <property type="component" value="Chromosome 1"/>
</dbReference>
<dbReference type="Gene3D" id="2.40.10.10">
    <property type="entry name" value="Trypsin-like serine proteases"/>
    <property type="match status" value="2"/>
</dbReference>
<evidence type="ECO:0000313" key="1">
    <source>
        <dbReference type="EMBL" id="CAR52273.1"/>
    </source>
</evidence>
<dbReference type="InterPro" id="IPR043504">
    <property type="entry name" value="Peptidase_S1_PA_chymotrypsin"/>
</dbReference>
<evidence type="ECO:0008006" key="3">
    <source>
        <dbReference type="Google" id="ProtNLM"/>
    </source>
</evidence>
<dbReference type="HOGENOM" id="CLU_1136352_0_0_4"/>
<keyword evidence="2" id="KW-1185">Reference proteome</keyword>
<dbReference type="KEGG" id="bcj:BCAL1972"/>
<dbReference type="AlphaFoldDB" id="B4EBK0"/>
<proteinExistence type="predicted"/>
<dbReference type="EMBL" id="AM747720">
    <property type="protein sequence ID" value="CAR52273.1"/>
    <property type="molecule type" value="Genomic_DNA"/>
</dbReference>
<dbReference type="InterPro" id="IPR009003">
    <property type="entry name" value="Peptidase_S1_PA"/>
</dbReference>
<sequence>MLPMIRLWRPRLLFQGSRASRFNVLDSHPAIIDRFFHSLVEPVMPANNLKVRPLVGGIKIVTRSKIGTLGLVVKYNGNMCFVTAGHVFGKGDARVGQPDDANPVGDLLENFLEDNQDIAIVKVSSGVDATPNEIWTDSGIKQVAFGSDVRPTKDQRLWLQGAFSGLVNCSVAGTDVDITVPDTNDQVKNVVLLNLDGEARTQPGDSGAPVVGKVGGKDVCYGVYGGKVVVGADTYGWFTPFENLFWD</sequence>